<feature type="domain" description="Heterokaryon incompatibility" evidence="1">
    <location>
        <begin position="58"/>
        <end position="213"/>
    </location>
</feature>
<accession>A0A9P9IM63</accession>
<dbReference type="PANTHER" id="PTHR24148:SF80">
    <property type="entry name" value="HETEROKARYON INCOMPATIBILITY DOMAIN-CONTAINING PROTEIN"/>
    <property type="match status" value="1"/>
</dbReference>
<keyword evidence="3" id="KW-1185">Reference proteome</keyword>
<protein>
    <submittedName>
        <fullName evidence="2">Heterokaryon incompatibility protein-domain-containing protein</fullName>
    </submittedName>
</protein>
<evidence type="ECO:0000313" key="2">
    <source>
        <dbReference type="EMBL" id="KAH7125491.1"/>
    </source>
</evidence>
<gene>
    <name evidence="2" type="ORF">B0J11DRAFT_528553</name>
</gene>
<proteinExistence type="predicted"/>
<dbReference type="AlphaFoldDB" id="A0A9P9IM63"/>
<name>A0A9P9IM63_9PLEO</name>
<sequence length="689" mass="78004">MNSLPNIVAGSPAKSYIHIPLESINHIRLLELLPAQQSDQPLECTFRQDKLSNLMDPYDAVSYTWGVPSFCCTLRCVEHDSYLHITKNLDTLLRRFRDKFHTKILWVDAVCINQQDDGEKSKQVPLMNQIYRFASKVLAWLGEGGIEEKAIPYIHGLSRRARPDQIVLSPISPPTVEDRSVGFEDIGNDSELMIIMNSFLALTWFRRKWVIQEIVLNTELYLHYGQSSISWLRFMSTLKYIEKKTPSGFQLQSFSSAKVLYNLWKQWSFTSAPKGVREFRVDDSIDKIMATRLSLSSGNLLHLVVAFEDHLCSDPRDKIYALGALAGIPLRTYPTIVDGIYWEELASVPSSRKPRLDSIAPMEDHPFIIDYNQSVGQCYKSFAASAISRGHVVWILAQACERTHQCSKHEIPSWAPDWEIPSRDTSILTHQVDMRPLEINDQSLTLVVRAKALVWGTGHHFVSIARSVVYSRSSCLVFNHHSLEALVETVLNPESQAPISHRFYSNLIGEMTRMPPDYLSLTVHPETMNKTSWKDLNRLSFNAIPWEQRHDFSTIMNYMTEKANRTIFLTIPFTDILTIRPVYKGCYFGLCSCVVEAGDQVLAVETLGGHILSSLILRPDDESTSGFDGSPGYRLIGNAVLLPLILLTKDSDWAVLSPIYQSYGAGNMNGYMGTGINYSGNVDIKLRLV</sequence>
<dbReference type="PANTHER" id="PTHR24148">
    <property type="entry name" value="ANKYRIN REPEAT DOMAIN-CONTAINING PROTEIN 39 HOMOLOG-RELATED"/>
    <property type="match status" value="1"/>
</dbReference>
<dbReference type="InterPro" id="IPR010730">
    <property type="entry name" value="HET"/>
</dbReference>
<evidence type="ECO:0000259" key="1">
    <source>
        <dbReference type="Pfam" id="PF06985"/>
    </source>
</evidence>
<evidence type="ECO:0000313" key="3">
    <source>
        <dbReference type="Proteomes" id="UP000700596"/>
    </source>
</evidence>
<dbReference type="EMBL" id="JAGMWT010000007">
    <property type="protein sequence ID" value="KAH7125491.1"/>
    <property type="molecule type" value="Genomic_DNA"/>
</dbReference>
<dbReference type="OrthoDB" id="2157530at2759"/>
<reference evidence="2" key="1">
    <citation type="journal article" date="2021" name="Nat. Commun.">
        <title>Genetic determinants of endophytism in the Arabidopsis root mycobiome.</title>
        <authorList>
            <person name="Mesny F."/>
            <person name="Miyauchi S."/>
            <person name="Thiergart T."/>
            <person name="Pickel B."/>
            <person name="Atanasova L."/>
            <person name="Karlsson M."/>
            <person name="Huettel B."/>
            <person name="Barry K.W."/>
            <person name="Haridas S."/>
            <person name="Chen C."/>
            <person name="Bauer D."/>
            <person name="Andreopoulos W."/>
            <person name="Pangilinan J."/>
            <person name="LaButti K."/>
            <person name="Riley R."/>
            <person name="Lipzen A."/>
            <person name="Clum A."/>
            <person name="Drula E."/>
            <person name="Henrissat B."/>
            <person name="Kohler A."/>
            <person name="Grigoriev I.V."/>
            <person name="Martin F.M."/>
            <person name="Hacquard S."/>
        </authorList>
    </citation>
    <scope>NUCLEOTIDE SEQUENCE</scope>
    <source>
        <strain evidence="2">MPI-CAGE-CH-0243</strain>
    </source>
</reference>
<dbReference type="InterPro" id="IPR052895">
    <property type="entry name" value="HetReg/Transcr_Mod"/>
</dbReference>
<dbReference type="Proteomes" id="UP000700596">
    <property type="component" value="Unassembled WGS sequence"/>
</dbReference>
<dbReference type="Pfam" id="PF06985">
    <property type="entry name" value="HET"/>
    <property type="match status" value="1"/>
</dbReference>
<organism evidence="2 3">
    <name type="scientific">Dendryphion nanum</name>
    <dbReference type="NCBI Taxonomy" id="256645"/>
    <lineage>
        <taxon>Eukaryota</taxon>
        <taxon>Fungi</taxon>
        <taxon>Dikarya</taxon>
        <taxon>Ascomycota</taxon>
        <taxon>Pezizomycotina</taxon>
        <taxon>Dothideomycetes</taxon>
        <taxon>Pleosporomycetidae</taxon>
        <taxon>Pleosporales</taxon>
        <taxon>Torulaceae</taxon>
        <taxon>Dendryphion</taxon>
    </lineage>
</organism>
<comment type="caution">
    <text evidence="2">The sequence shown here is derived from an EMBL/GenBank/DDBJ whole genome shotgun (WGS) entry which is preliminary data.</text>
</comment>